<organism evidence="2 3">
    <name type="scientific">Clostridium saccharoperbutylacetonicum N1-4(HMT)</name>
    <dbReference type="NCBI Taxonomy" id="931276"/>
    <lineage>
        <taxon>Bacteria</taxon>
        <taxon>Bacillati</taxon>
        <taxon>Bacillota</taxon>
        <taxon>Clostridia</taxon>
        <taxon>Eubacteriales</taxon>
        <taxon>Clostridiaceae</taxon>
        <taxon>Clostridium</taxon>
    </lineage>
</organism>
<keyword evidence="3" id="KW-1185">Reference proteome</keyword>
<name>M1MIN4_9CLOT</name>
<evidence type="ECO:0000313" key="3">
    <source>
        <dbReference type="Proteomes" id="UP000011728"/>
    </source>
</evidence>
<protein>
    <submittedName>
        <fullName evidence="2">Uncharacterized protein</fullName>
    </submittedName>
</protein>
<dbReference type="EMBL" id="CP004121">
    <property type="protein sequence ID" value="AGF56188.1"/>
    <property type="molecule type" value="Genomic_DNA"/>
</dbReference>
<gene>
    <name evidence="2" type="ORF">Cspa_c24230</name>
</gene>
<evidence type="ECO:0000313" key="2">
    <source>
        <dbReference type="EMBL" id="AGF56188.1"/>
    </source>
</evidence>
<dbReference type="KEGG" id="csr:Cspa_c24230"/>
<feature type="coiled-coil region" evidence="1">
    <location>
        <begin position="234"/>
        <end position="331"/>
    </location>
</feature>
<dbReference type="OrthoDB" id="1885173at2"/>
<sequence length="523" mass="61616">MPNIFDGLKRISDDEMIEQLALLETMNITNISKPVIQKAKKKTISIINFLGNKLGKGSVLQEPEVKEIWTLIEEKKEELRGCNREELDERLNKVLLEKTKNDTDNPTEDLISMEVIDGAFKLYKTNQYLTPSQKADYIYIKYHEKLSGKAKEYINEMPFVDLQETTQDIEEIINNMDDKQKKEFVQSIEVEKFTLLNVWKKIDRQHFARLVWMAVKAYGGRFTPKEELLPSFVENEKEVEIEQKNSELKKSKRELFELKNKMESCKNKLTTIESNLKKENIVLNNAIRSRKQAEEDLIDLGKIDNKLETVKKNNEEQLNQIKDQMEKAAVLEEYDVLMEEYKKAKFDSIDINNKLSDIVLEGTFKRELIEDNIKTIGTKEESIKKIADEFQQLKNDTSVLIEEYNEKQKEVHTMEEIKRNEIFERWSKFFIKFIFEFKALNNVVDFSTKELLHIEECLYEIHASKDPEALSIGLIEGRNSKNEKEDYHYIDVSYPDKFQIEIHYRVLKNEEKNVQIVGITTEF</sequence>
<dbReference type="eggNOG" id="ENOG50339UR">
    <property type="taxonomic scope" value="Bacteria"/>
</dbReference>
<proteinExistence type="predicted"/>
<dbReference type="AlphaFoldDB" id="M1MIN4"/>
<dbReference type="PATRIC" id="fig|931276.5.peg.2428"/>
<accession>M1MIN4</accession>
<evidence type="ECO:0000256" key="1">
    <source>
        <dbReference type="SAM" id="Coils"/>
    </source>
</evidence>
<dbReference type="RefSeq" id="WP_015392507.1">
    <property type="nucleotide sequence ID" value="NC_020291.1"/>
</dbReference>
<keyword evidence="1" id="KW-0175">Coiled coil</keyword>
<dbReference type="Proteomes" id="UP000011728">
    <property type="component" value="Chromosome"/>
</dbReference>
<reference evidence="2 3" key="1">
    <citation type="submission" date="2013-02" db="EMBL/GenBank/DDBJ databases">
        <title>Genome sequence of Clostridium saccharoperbutylacetonicum N1-4(HMT).</title>
        <authorList>
            <person name="Poehlein A."/>
            <person name="Daniel R."/>
        </authorList>
    </citation>
    <scope>NUCLEOTIDE SEQUENCE [LARGE SCALE GENOMIC DNA]</scope>
    <source>
        <strain evidence="3">N1-4(HMT)</strain>
    </source>
</reference>
<dbReference type="HOGENOM" id="CLU_523479_0_0_9"/>